<dbReference type="Gene3D" id="2.170.140.10">
    <property type="entry name" value="Chitin binding domain"/>
    <property type="match status" value="1"/>
</dbReference>
<dbReference type="PROSITE" id="PS50940">
    <property type="entry name" value="CHIT_BIND_II"/>
    <property type="match status" value="1"/>
</dbReference>
<sequence length="124" mass="12901">GGGAAKDPIEHLSSAIPGGGIPGQDYPILASVPDTGFSCADQVPGYYADTNEEAGCQVFHICQFGGRIDSFLCPNGTIFNQQYFVCDWWYNFDCSTAEQFYELNALIGQDTGSGGGGGGGNNGG</sequence>
<dbReference type="EMBL" id="CAXKWB010015485">
    <property type="protein sequence ID" value="CAL4113929.1"/>
    <property type="molecule type" value="Genomic_DNA"/>
</dbReference>
<evidence type="ECO:0000313" key="3">
    <source>
        <dbReference type="Proteomes" id="UP001497623"/>
    </source>
</evidence>
<dbReference type="InterPro" id="IPR036508">
    <property type="entry name" value="Chitin-bd_dom_sf"/>
</dbReference>
<feature type="non-terminal residue" evidence="2">
    <location>
        <position position="1"/>
    </location>
</feature>
<dbReference type="PANTHER" id="PTHR22933:SF42">
    <property type="entry name" value="FI18455P1-RELATED"/>
    <property type="match status" value="1"/>
</dbReference>
<evidence type="ECO:0000259" key="1">
    <source>
        <dbReference type="PROSITE" id="PS50940"/>
    </source>
</evidence>
<dbReference type="SUPFAM" id="SSF57625">
    <property type="entry name" value="Invertebrate chitin-binding proteins"/>
    <property type="match status" value="1"/>
</dbReference>
<dbReference type="InterPro" id="IPR052976">
    <property type="entry name" value="Scoloptoxin-like"/>
</dbReference>
<protein>
    <recommendedName>
        <fullName evidence="1">Chitin-binding type-2 domain-containing protein</fullName>
    </recommendedName>
</protein>
<dbReference type="InterPro" id="IPR002557">
    <property type="entry name" value="Chitin-bd_dom"/>
</dbReference>
<dbReference type="AlphaFoldDB" id="A0AAV2R2Z8"/>
<comment type="caution">
    <text evidence="2">The sequence shown here is derived from an EMBL/GenBank/DDBJ whole genome shotgun (WGS) entry which is preliminary data.</text>
</comment>
<dbReference type="SMART" id="SM00494">
    <property type="entry name" value="ChtBD2"/>
    <property type="match status" value="1"/>
</dbReference>
<dbReference type="GO" id="GO:0008061">
    <property type="term" value="F:chitin binding"/>
    <property type="evidence" value="ECO:0007669"/>
    <property type="project" value="InterPro"/>
</dbReference>
<proteinExistence type="predicted"/>
<accession>A0AAV2R2Z8</accession>
<dbReference type="Proteomes" id="UP001497623">
    <property type="component" value="Unassembled WGS sequence"/>
</dbReference>
<organism evidence="2 3">
    <name type="scientific">Meganyctiphanes norvegica</name>
    <name type="common">Northern krill</name>
    <name type="synonym">Thysanopoda norvegica</name>
    <dbReference type="NCBI Taxonomy" id="48144"/>
    <lineage>
        <taxon>Eukaryota</taxon>
        <taxon>Metazoa</taxon>
        <taxon>Ecdysozoa</taxon>
        <taxon>Arthropoda</taxon>
        <taxon>Crustacea</taxon>
        <taxon>Multicrustacea</taxon>
        <taxon>Malacostraca</taxon>
        <taxon>Eumalacostraca</taxon>
        <taxon>Eucarida</taxon>
        <taxon>Euphausiacea</taxon>
        <taxon>Euphausiidae</taxon>
        <taxon>Meganyctiphanes</taxon>
    </lineage>
</organism>
<evidence type="ECO:0000313" key="2">
    <source>
        <dbReference type="EMBL" id="CAL4113929.1"/>
    </source>
</evidence>
<reference evidence="2 3" key="1">
    <citation type="submission" date="2024-05" db="EMBL/GenBank/DDBJ databases">
        <authorList>
            <person name="Wallberg A."/>
        </authorList>
    </citation>
    <scope>NUCLEOTIDE SEQUENCE [LARGE SCALE GENOMIC DNA]</scope>
</reference>
<feature type="domain" description="Chitin-binding type-2" evidence="1">
    <location>
        <begin position="36"/>
        <end position="96"/>
    </location>
</feature>
<name>A0AAV2R2Z8_MEGNR</name>
<dbReference type="GO" id="GO:0005576">
    <property type="term" value="C:extracellular region"/>
    <property type="evidence" value="ECO:0007669"/>
    <property type="project" value="InterPro"/>
</dbReference>
<keyword evidence="3" id="KW-1185">Reference proteome</keyword>
<dbReference type="Pfam" id="PF01607">
    <property type="entry name" value="CBM_14"/>
    <property type="match status" value="1"/>
</dbReference>
<gene>
    <name evidence="2" type="ORF">MNOR_LOCUS20226</name>
</gene>
<dbReference type="PANTHER" id="PTHR22933">
    <property type="entry name" value="FI18007P1-RELATED"/>
    <property type="match status" value="1"/>
</dbReference>
<feature type="non-terminal residue" evidence="2">
    <location>
        <position position="124"/>
    </location>
</feature>